<accession>A0AA35K4F1</accession>
<dbReference type="EMBL" id="OX395128">
    <property type="protein sequence ID" value="CAI5771440.1"/>
    <property type="molecule type" value="Genomic_DNA"/>
</dbReference>
<name>A0AA35K4F1_9SAUR</name>
<dbReference type="AlphaFoldDB" id="A0AA35K4F1"/>
<reference evidence="2" key="1">
    <citation type="submission" date="2022-12" db="EMBL/GenBank/DDBJ databases">
        <authorList>
            <person name="Alioto T."/>
            <person name="Alioto T."/>
            <person name="Gomez Garrido J."/>
        </authorList>
    </citation>
    <scope>NUCLEOTIDE SEQUENCE</scope>
</reference>
<keyword evidence="3" id="KW-1185">Reference proteome</keyword>
<dbReference type="Proteomes" id="UP001178461">
    <property type="component" value="Chromosome 3"/>
</dbReference>
<feature type="compositionally biased region" description="Polar residues" evidence="1">
    <location>
        <begin position="37"/>
        <end position="72"/>
    </location>
</feature>
<evidence type="ECO:0000313" key="3">
    <source>
        <dbReference type="Proteomes" id="UP001178461"/>
    </source>
</evidence>
<proteinExistence type="predicted"/>
<feature type="compositionally biased region" description="Basic residues" evidence="1">
    <location>
        <begin position="133"/>
        <end position="148"/>
    </location>
</feature>
<evidence type="ECO:0000256" key="1">
    <source>
        <dbReference type="SAM" id="MobiDB-lite"/>
    </source>
</evidence>
<protein>
    <submittedName>
        <fullName evidence="2">Uncharacterized protein</fullName>
    </submittedName>
</protein>
<evidence type="ECO:0000313" key="2">
    <source>
        <dbReference type="EMBL" id="CAI5771440.1"/>
    </source>
</evidence>
<sequence>MPSAATPDMISDTQVVLQSPPLTQVDDLPGTSAALFNDSQFSGAGPSSWTVTVAVQTRSRAHSASSGPQNRIGSPARRPPACVNNPVASSSSSPSQNKQPRVQLPELGTSSAGEEEQQLEGELQTAEGDKPSGKRRTKKKHVCKKSKLKTGNTDEESKQPMCLLGGPPPLAMIKVLKEGFQDPASMLGSI</sequence>
<organism evidence="2 3">
    <name type="scientific">Podarcis lilfordi</name>
    <name type="common">Lilford's wall lizard</name>
    <dbReference type="NCBI Taxonomy" id="74358"/>
    <lineage>
        <taxon>Eukaryota</taxon>
        <taxon>Metazoa</taxon>
        <taxon>Chordata</taxon>
        <taxon>Craniata</taxon>
        <taxon>Vertebrata</taxon>
        <taxon>Euteleostomi</taxon>
        <taxon>Lepidosauria</taxon>
        <taxon>Squamata</taxon>
        <taxon>Bifurcata</taxon>
        <taxon>Unidentata</taxon>
        <taxon>Episquamata</taxon>
        <taxon>Laterata</taxon>
        <taxon>Lacertibaenia</taxon>
        <taxon>Lacertidae</taxon>
        <taxon>Podarcis</taxon>
    </lineage>
</organism>
<feature type="compositionally biased region" description="Polar residues" evidence="1">
    <location>
        <begin position="11"/>
        <end position="22"/>
    </location>
</feature>
<gene>
    <name evidence="2" type="ORF">PODLI_1B020318</name>
</gene>
<feature type="region of interest" description="Disordered" evidence="1">
    <location>
        <begin position="1"/>
        <end position="163"/>
    </location>
</feature>